<evidence type="ECO:0000256" key="1">
    <source>
        <dbReference type="SAM" id="MobiDB-lite"/>
    </source>
</evidence>
<sequence>ETQVTQDHVVEVSVVPTQVTSTHIPTTSSGYSSTTTTPRTPSIATAPTFKEETTTVGPMTIPFRPVTVPPPEVQTFMATTQPPATTQTVQQPVTTQTTTPAAPTTTNRIIFSHGFAPQQPAAPAQPSPPVHTQIIVAPATVARPNPIVLSNAVTPQVLVDNARRCYIALRAEQPL</sequence>
<evidence type="ECO:0000313" key="3">
    <source>
        <dbReference type="Proteomes" id="UP000252519"/>
    </source>
</evidence>
<accession>A0A368FUQ2</accession>
<feature type="region of interest" description="Disordered" evidence="1">
    <location>
        <begin position="20"/>
        <end position="43"/>
    </location>
</feature>
<protein>
    <submittedName>
        <fullName evidence="2">Uncharacterized protein</fullName>
    </submittedName>
</protein>
<reference evidence="2 3" key="1">
    <citation type="submission" date="2014-10" db="EMBL/GenBank/DDBJ databases">
        <title>Draft genome of the hookworm Ancylostoma caninum.</title>
        <authorList>
            <person name="Mitreva M."/>
        </authorList>
    </citation>
    <scope>NUCLEOTIDE SEQUENCE [LARGE SCALE GENOMIC DNA]</scope>
    <source>
        <strain evidence="2 3">Baltimore</strain>
    </source>
</reference>
<keyword evidence="3" id="KW-1185">Reference proteome</keyword>
<comment type="caution">
    <text evidence="2">The sequence shown here is derived from an EMBL/GenBank/DDBJ whole genome shotgun (WGS) entry which is preliminary data.</text>
</comment>
<evidence type="ECO:0000313" key="2">
    <source>
        <dbReference type="EMBL" id="RCN35832.1"/>
    </source>
</evidence>
<name>A0A368FUQ2_ANCCA</name>
<dbReference type="Proteomes" id="UP000252519">
    <property type="component" value="Unassembled WGS sequence"/>
</dbReference>
<dbReference type="AlphaFoldDB" id="A0A368FUQ2"/>
<organism evidence="2 3">
    <name type="scientific">Ancylostoma caninum</name>
    <name type="common">Dog hookworm</name>
    <dbReference type="NCBI Taxonomy" id="29170"/>
    <lineage>
        <taxon>Eukaryota</taxon>
        <taxon>Metazoa</taxon>
        <taxon>Ecdysozoa</taxon>
        <taxon>Nematoda</taxon>
        <taxon>Chromadorea</taxon>
        <taxon>Rhabditida</taxon>
        <taxon>Rhabditina</taxon>
        <taxon>Rhabditomorpha</taxon>
        <taxon>Strongyloidea</taxon>
        <taxon>Ancylostomatidae</taxon>
        <taxon>Ancylostomatinae</taxon>
        <taxon>Ancylostoma</taxon>
    </lineage>
</organism>
<feature type="non-terminal residue" evidence="2">
    <location>
        <position position="1"/>
    </location>
</feature>
<proteinExistence type="predicted"/>
<dbReference type="EMBL" id="JOJR01000621">
    <property type="protein sequence ID" value="RCN35832.1"/>
    <property type="molecule type" value="Genomic_DNA"/>
</dbReference>
<gene>
    <name evidence="2" type="ORF">ANCCAN_18301</name>
</gene>